<sequence>MFKNLTVYRIGPEWSGSATQIEERLATARFTECGATQALSAGWVPPRGQAHGALVESVAGQWLATLMVEQKLLPAAVVKRRTDELAQRAEHDTGRKPGRKHLKELKEQAALELLPMAFTKRATFRVWLDPQRRLLIVDASSPARAGDVVTHLVKVLDGLPVAPLQTALSAATAMAAWLADGEPPQAFSVDRECELKSDDEQKSVVRYARHRLDTDEVRQHIGEGKRPTRLALTWQGRVSFVLTDAGQIKKLDFLDGVFDAHPGRADADAAFDADVAIATGELVQLIPDLVDALGGEADPVAGASPLPELKAA</sequence>
<dbReference type="KEGG" id="mpt:Mpe_A3649"/>
<dbReference type="Proteomes" id="UP000000366">
    <property type="component" value="Chromosome"/>
</dbReference>
<dbReference type="EMBL" id="CP000555">
    <property type="protein sequence ID" value="ABM96602.1"/>
    <property type="molecule type" value="Genomic_DNA"/>
</dbReference>
<keyword evidence="5" id="KW-0233">DNA recombination</keyword>
<evidence type="ECO:0000256" key="2">
    <source>
        <dbReference type="ARBA" id="ARBA00008657"/>
    </source>
</evidence>
<dbReference type="PANTHER" id="PTHR38103">
    <property type="entry name" value="RECOMBINATION-ASSOCIATED PROTEIN RDGC"/>
    <property type="match status" value="1"/>
</dbReference>
<protein>
    <recommendedName>
        <fullName evidence="3">Recombination-associated protein RdgC</fullName>
    </recommendedName>
</protein>
<dbReference type="NCBIfam" id="NF001464">
    <property type="entry name" value="PRK00321.1-5"/>
    <property type="match status" value="1"/>
</dbReference>
<evidence type="ECO:0000256" key="1">
    <source>
        <dbReference type="ARBA" id="ARBA00004453"/>
    </source>
</evidence>
<comment type="similarity">
    <text evidence="2">Belongs to the RdgC family.</text>
</comment>
<accession>A2SM13</accession>
<dbReference type="PANTHER" id="PTHR38103:SF1">
    <property type="entry name" value="RECOMBINATION-ASSOCIATED PROTEIN RDGC"/>
    <property type="match status" value="1"/>
</dbReference>
<evidence type="ECO:0000313" key="7">
    <source>
        <dbReference type="Proteomes" id="UP000000366"/>
    </source>
</evidence>
<dbReference type="eggNOG" id="COG2974">
    <property type="taxonomic scope" value="Bacteria"/>
</dbReference>
<dbReference type="InterPro" id="IPR007476">
    <property type="entry name" value="RdgC"/>
</dbReference>
<keyword evidence="7" id="KW-1185">Reference proteome</keyword>
<dbReference type="GO" id="GO:0000018">
    <property type="term" value="P:regulation of DNA recombination"/>
    <property type="evidence" value="ECO:0007669"/>
    <property type="project" value="TreeGrafter"/>
</dbReference>
<evidence type="ECO:0000256" key="5">
    <source>
        <dbReference type="ARBA" id="ARBA00023172"/>
    </source>
</evidence>
<gene>
    <name evidence="6" type="ordered locus">Mpe_A3649</name>
</gene>
<dbReference type="RefSeq" id="WP_011831222.1">
    <property type="nucleotide sequence ID" value="NC_008825.1"/>
</dbReference>
<evidence type="ECO:0000256" key="4">
    <source>
        <dbReference type="ARBA" id="ARBA00022490"/>
    </source>
</evidence>
<dbReference type="GO" id="GO:0043590">
    <property type="term" value="C:bacterial nucleoid"/>
    <property type="evidence" value="ECO:0007669"/>
    <property type="project" value="TreeGrafter"/>
</dbReference>
<proteinExistence type="inferred from homology"/>
<dbReference type="STRING" id="420662.Mpe_A3649"/>
<dbReference type="HOGENOM" id="CLU_052038_0_1_4"/>
<reference evidence="6 7" key="1">
    <citation type="journal article" date="2007" name="J. Bacteriol.">
        <title>Whole-genome analysis of the methyl tert-butyl ether-degrading beta-proteobacterium Methylibium petroleiphilum PM1.</title>
        <authorList>
            <person name="Kane S.R."/>
            <person name="Chakicherla A.Y."/>
            <person name="Chain P.S.G."/>
            <person name="Schmidt R."/>
            <person name="Shin M.W."/>
            <person name="Legler T.C."/>
            <person name="Scow K.M."/>
            <person name="Larimer F.W."/>
            <person name="Lucas S.M."/>
            <person name="Richardson P.M."/>
            <person name="Hristova K.R."/>
        </authorList>
    </citation>
    <scope>NUCLEOTIDE SEQUENCE [LARGE SCALE GENOMIC DNA]</scope>
    <source>
        <strain evidence="7">ATCC BAA-1232 / LMG 22953 / PM1</strain>
    </source>
</reference>
<organism evidence="6 7">
    <name type="scientific">Methylibium petroleiphilum (strain ATCC BAA-1232 / LMG 22953 / PM1)</name>
    <dbReference type="NCBI Taxonomy" id="420662"/>
    <lineage>
        <taxon>Bacteria</taxon>
        <taxon>Pseudomonadati</taxon>
        <taxon>Pseudomonadota</taxon>
        <taxon>Betaproteobacteria</taxon>
        <taxon>Burkholderiales</taxon>
        <taxon>Sphaerotilaceae</taxon>
        <taxon>Methylibium</taxon>
    </lineage>
</organism>
<dbReference type="NCBIfam" id="NF001463">
    <property type="entry name" value="PRK00321.1-4"/>
    <property type="match status" value="1"/>
</dbReference>
<dbReference type="Pfam" id="PF04381">
    <property type="entry name" value="RdgC"/>
    <property type="match status" value="1"/>
</dbReference>
<comment type="subcellular location">
    <subcellularLocation>
        <location evidence="1">Cytoplasm</location>
        <location evidence="1">Nucleoid</location>
    </subcellularLocation>
</comment>
<dbReference type="GO" id="GO:0003690">
    <property type="term" value="F:double-stranded DNA binding"/>
    <property type="evidence" value="ECO:0007669"/>
    <property type="project" value="TreeGrafter"/>
</dbReference>
<name>A2SM13_METPP</name>
<dbReference type="AlphaFoldDB" id="A2SM13"/>
<evidence type="ECO:0000256" key="3">
    <source>
        <dbReference type="ARBA" id="ARBA00022296"/>
    </source>
</evidence>
<keyword evidence="4" id="KW-0963">Cytoplasm</keyword>
<evidence type="ECO:0000313" key="6">
    <source>
        <dbReference type="EMBL" id="ABM96602.1"/>
    </source>
</evidence>
<dbReference type="GO" id="GO:0006310">
    <property type="term" value="P:DNA recombination"/>
    <property type="evidence" value="ECO:0007669"/>
    <property type="project" value="UniProtKB-KW"/>
</dbReference>